<comment type="similarity">
    <text evidence="2">Belongs to the glycosyl hydrolase 29 family.</text>
</comment>
<dbReference type="GO" id="GO:0006004">
    <property type="term" value="P:fucose metabolic process"/>
    <property type="evidence" value="ECO:0007669"/>
    <property type="project" value="InterPro"/>
</dbReference>
<dbReference type="PANTHER" id="PTHR10030:SF37">
    <property type="entry name" value="ALPHA-L-FUCOSIDASE-RELATED"/>
    <property type="match status" value="1"/>
</dbReference>
<keyword evidence="4 7" id="KW-0732">Signal</keyword>
<evidence type="ECO:0000256" key="3">
    <source>
        <dbReference type="ARBA" id="ARBA00012662"/>
    </source>
</evidence>
<evidence type="ECO:0000256" key="7">
    <source>
        <dbReference type="SAM" id="SignalP"/>
    </source>
</evidence>
<keyword evidence="11" id="KW-1185">Reference proteome</keyword>
<dbReference type="EnsemblMetazoa" id="XM_019997587.1">
    <property type="protein sequence ID" value="XP_019853146.1"/>
    <property type="gene ID" value="LOC100640880"/>
</dbReference>
<keyword evidence="5" id="KW-0378">Hydrolase</keyword>
<dbReference type="InterPro" id="IPR000933">
    <property type="entry name" value="Glyco_hydro_29"/>
</dbReference>
<dbReference type="Proteomes" id="UP000007879">
    <property type="component" value="Unassembled WGS sequence"/>
</dbReference>
<evidence type="ECO:0000313" key="11">
    <source>
        <dbReference type="Proteomes" id="UP000007879"/>
    </source>
</evidence>
<protein>
    <recommendedName>
        <fullName evidence="3">alpha-L-fucosidase</fullName>
        <ecNumber evidence="3">3.2.1.51</ecNumber>
    </recommendedName>
</protein>
<dbReference type="AlphaFoldDB" id="A0AAN0J8T6"/>
<evidence type="ECO:0000256" key="1">
    <source>
        <dbReference type="ARBA" id="ARBA00004071"/>
    </source>
</evidence>
<dbReference type="SUPFAM" id="SSF51445">
    <property type="entry name" value="(Trans)glycosidases"/>
    <property type="match status" value="2"/>
</dbReference>
<feature type="domain" description="Alpha-L-fucosidase C-terminal" evidence="9">
    <location>
        <begin position="225"/>
        <end position="307"/>
    </location>
</feature>
<dbReference type="InterPro" id="IPR017853">
    <property type="entry name" value="GH"/>
</dbReference>
<feature type="domain" description="Glycoside hydrolase family 29 N-terminal" evidence="8">
    <location>
        <begin position="133"/>
        <end position="214"/>
    </location>
</feature>
<proteinExistence type="inferred from homology"/>
<dbReference type="InterPro" id="IPR057739">
    <property type="entry name" value="Glyco_hydro_29_N"/>
</dbReference>
<dbReference type="GO" id="GO:0004560">
    <property type="term" value="F:alpha-L-fucosidase activity"/>
    <property type="evidence" value="ECO:0007669"/>
    <property type="project" value="UniProtKB-EC"/>
</dbReference>
<evidence type="ECO:0000313" key="10">
    <source>
        <dbReference type="EnsemblMetazoa" id="XP_019853146.1"/>
    </source>
</evidence>
<comment type="function">
    <text evidence="1">Alpha-L-fucosidase is responsible for hydrolyzing the alpha-1,6-linked fucose joined to the reducing-end N-acetylglucosamine of the carbohydrate moieties of glycoproteins.</text>
</comment>
<dbReference type="Gene3D" id="3.20.20.80">
    <property type="entry name" value="Glycosidases"/>
    <property type="match status" value="2"/>
</dbReference>
<keyword evidence="6" id="KW-0326">Glycosidase</keyword>
<evidence type="ECO:0000256" key="5">
    <source>
        <dbReference type="ARBA" id="ARBA00022801"/>
    </source>
</evidence>
<dbReference type="Pfam" id="PF16757">
    <property type="entry name" value="Fucosidase_C"/>
    <property type="match status" value="1"/>
</dbReference>
<evidence type="ECO:0000256" key="6">
    <source>
        <dbReference type="ARBA" id="ARBA00023295"/>
    </source>
</evidence>
<dbReference type="Gene3D" id="2.60.40.1180">
    <property type="entry name" value="Golgi alpha-mannosidase II"/>
    <property type="match status" value="1"/>
</dbReference>
<dbReference type="PANTHER" id="PTHR10030">
    <property type="entry name" value="ALPHA-L-FUCOSIDASE"/>
    <property type="match status" value="1"/>
</dbReference>
<accession>A0AAN0J8T6</accession>
<dbReference type="Pfam" id="PF01120">
    <property type="entry name" value="Alpha_L_fucos"/>
    <property type="match status" value="2"/>
</dbReference>
<dbReference type="InterPro" id="IPR016286">
    <property type="entry name" value="FUC_metazoa-typ"/>
</dbReference>
<dbReference type="SMART" id="SM00812">
    <property type="entry name" value="Alpha_L_fucos"/>
    <property type="match status" value="1"/>
</dbReference>
<organism evidence="10 11">
    <name type="scientific">Amphimedon queenslandica</name>
    <name type="common">Sponge</name>
    <dbReference type="NCBI Taxonomy" id="400682"/>
    <lineage>
        <taxon>Eukaryota</taxon>
        <taxon>Metazoa</taxon>
        <taxon>Porifera</taxon>
        <taxon>Demospongiae</taxon>
        <taxon>Heteroscleromorpha</taxon>
        <taxon>Haplosclerida</taxon>
        <taxon>Niphatidae</taxon>
        <taxon>Amphimedon</taxon>
    </lineage>
</organism>
<feature type="domain" description="Glycoside hydrolase family 29 N-terminal" evidence="8">
    <location>
        <begin position="19"/>
        <end position="130"/>
    </location>
</feature>
<dbReference type="InterPro" id="IPR031919">
    <property type="entry name" value="Fucosidase_C"/>
</dbReference>
<dbReference type="GO" id="GO:0005764">
    <property type="term" value="C:lysosome"/>
    <property type="evidence" value="ECO:0007669"/>
    <property type="project" value="TreeGrafter"/>
</dbReference>
<evidence type="ECO:0000259" key="9">
    <source>
        <dbReference type="Pfam" id="PF16757"/>
    </source>
</evidence>
<dbReference type="KEGG" id="aqu:100640880"/>
<sequence>MKYSASIFVLVVLVFGFTDCQYQPTWDSLDKRPLPDWYDEAKVGIFMHWGVYSVPSFGSEWFWYRWKGTKASKYIEFMEKNYPPGFSYADFAPMFKAEFYDPAKWAALFQQSGAKYVVLTSKHHEGFTNWLIDTLQNHKWENAFTIDRHSWGFVRASTLKDYLSIEKIIEQVVTTVSCGGNALINIGPTHDGRIVPIFEERLTQLGTWLKMNGDAIYSTKPWKHQNDSSTGSVWYTNGSAVYAIGLEWPDNNIIKLGSIKLLESYTATLIGYGKVKAATDGSGDVKITLPSLPLNTPLRWAYVIAFTDVAPK</sequence>
<dbReference type="PRINTS" id="PR00741">
    <property type="entry name" value="GLHYDRLASE29"/>
</dbReference>
<dbReference type="GeneID" id="100640880"/>
<evidence type="ECO:0000256" key="4">
    <source>
        <dbReference type="ARBA" id="ARBA00022729"/>
    </source>
</evidence>
<feature type="chain" id="PRO_5043002384" description="alpha-L-fucosidase" evidence="7">
    <location>
        <begin position="21"/>
        <end position="312"/>
    </location>
</feature>
<dbReference type="RefSeq" id="XP_019853146.1">
    <property type="nucleotide sequence ID" value="XM_019997587.1"/>
</dbReference>
<dbReference type="EC" id="3.2.1.51" evidence="3"/>
<evidence type="ECO:0000256" key="2">
    <source>
        <dbReference type="ARBA" id="ARBA00007951"/>
    </source>
</evidence>
<reference evidence="11" key="1">
    <citation type="journal article" date="2010" name="Nature">
        <title>The Amphimedon queenslandica genome and the evolution of animal complexity.</title>
        <authorList>
            <person name="Srivastava M."/>
            <person name="Simakov O."/>
            <person name="Chapman J."/>
            <person name="Fahey B."/>
            <person name="Gauthier M.E."/>
            <person name="Mitros T."/>
            <person name="Richards G.S."/>
            <person name="Conaco C."/>
            <person name="Dacre M."/>
            <person name="Hellsten U."/>
            <person name="Larroux C."/>
            <person name="Putnam N.H."/>
            <person name="Stanke M."/>
            <person name="Adamska M."/>
            <person name="Darling A."/>
            <person name="Degnan S.M."/>
            <person name="Oakley T.H."/>
            <person name="Plachetzki D.C."/>
            <person name="Zhai Y."/>
            <person name="Adamski M."/>
            <person name="Calcino A."/>
            <person name="Cummins S.F."/>
            <person name="Goodstein D.M."/>
            <person name="Harris C."/>
            <person name="Jackson D.J."/>
            <person name="Leys S.P."/>
            <person name="Shu S."/>
            <person name="Woodcroft B.J."/>
            <person name="Vervoort M."/>
            <person name="Kosik K.S."/>
            <person name="Manning G."/>
            <person name="Degnan B.M."/>
            <person name="Rokhsar D.S."/>
        </authorList>
    </citation>
    <scope>NUCLEOTIDE SEQUENCE [LARGE SCALE GENOMIC DNA]</scope>
</reference>
<name>A0AAN0J8T6_AMPQE</name>
<dbReference type="GO" id="GO:0016139">
    <property type="term" value="P:glycoside catabolic process"/>
    <property type="evidence" value="ECO:0007669"/>
    <property type="project" value="TreeGrafter"/>
</dbReference>
<reference evidence="10" key="2">
    <citation type="submission" date="2024-06" db="UniProtKB">
        <authorList>
            <consortium name="EnsemblMetazoa"/>
        </authorList>
    </citation>
    <scope>IDENTIFICATION</scope>
</reference>
<evidence type="ECO:0000259" key="8">
    <source>
        <dbReference type="Pfam" id="PF01120"/>
    </source>
</evidence>
<dbReference type="InterPro" id="IPR013780">
    <property type="entry name" value="Glyco_hydro_b"/>
</dbReference>
<feature type="signal peptide" evidence="7">
    <location>
        <begin position="1"/>
        <end position="20"/>
    </location>
</feature>